<dbReference type="InterPro" id="IPR006612">
    <property type="entry name" value="THAP_Znf"/>
</dbReference>
<organism evidence="7">
    <name type="scientific">Cacopsylla melanoneura</name>
    <dbReference type="NCBI Taxonomy" id="428564"/>
    <lineage>
        <taxon>Eukaryota</taxon>
        <taxon>Metazoa</taxon>
        <taxon>Ecdysozoa</taxon>
        <taxon>Arthropoda</taxon>
        <taxon>Hexapoda</taxon>
        <taxon>Insecta</taxon>
        <taxon>Pterygota</taxon>
        <taxon>Neoptera</taxon>
        <taxon>Paraneoptera</taxon>
        <taxon>Hemiptera</taxon>
        <taxon>Sternorrhyncha</taxon>
        <taxon>Psylloidea</taxon>
        <taxon>Psyllidae</taxon>
        <taxon>Psyllinae</taxon>
        <taxon>Cacopsylla</taxon>
    </lineage>
</organism>
<evidence type="ECO:0000256" key="1">
    <source>
        <dbReference type="ARBA" id="ARBA00022723"/>
    </source>
</evidence>
<dbReference type="Pfam" id="PF05485">
    <property type="entry name" value="THAP"/>
    <property type="match status" value="1"/>
</dbReference>
<keyword evidence="2 5" id="KW-0863">Zinc-finger</keyword>
<feature type="domain" description="THAP-type" evidence="6">
    <location>
        <begin position="1"/>
        <end position="80"/>
    </location>
</feature>
<dbReference type="EMBL" id="HBUF01384136">
    <property type="protein sequence ID" value="CAG6731475.1"/>
    <property type="molecule type" value="Transcribed_RNA"/>
</dbReference>
<evidence type="ECO:0000256" key="3">
    <source>
        <dbReference type="ARBA" id="ARBA00022833"/>
    </source>
</evidence>
<dbReference type="InterPro" id="IPR026521">
    <property type="entry name" value="THAP2"/>
</dbReference>
<evidence type="ECO:0000256" key="4">
    <source>
        <dbReference type="ARBA" id="ARBA00023125"/>
    </source>
</evidence>
<dbReference type="PANTHER" id="PTHR47696">
    <property type="entry name" value="THAP DOMAIN-CONTAINING PROTEIN 2"/>
    <property type="match status" value="1"/>
</dbReference>
<keyword evidence="3" id="KW-0862">Zinc</keyword>
<dbReference type="EMBL" id="HBUF01384138">
    <property type="protein sequence ID" value="CAG6731476.1"/>
    <property type="molecule type" value="Transcribed_RNA"/>
</dbReference>
<proteinExistence type="predicted"/>
<dbReference type="Gene3D" id="6.20.210.20">
    <property type="entry name" value="THAP domain"/>
    <property type="match status" value="1"/>
</dbReference>
<evidence type="ECO:0000313" key="7">
    <source>
        <dbReference type="EMBL" id="CAG6731476.1"/>
    </source>
</evidence>
<dbReference type="AlphaFoldDB" id="A0A8D8YN74"/>
<evidence type="ECO:0000256" key="2">
    <source>
        <dbReference type="ARBA" id="ARBA00022771"/>
    </source>
</evidence>
<name>A0A8D8YN74_9HEMI</name>
<keyword evidence="4 5" id="KW-0238">DNA-binding</keyword>
<dbReference type="SMART" id="SM00692">
    <property type="entry name" value="DM3"/>
    <property type="match status" value="1"/>
</dbReference>
<dbReference type="GO" id="GO:0008270">
    <property type="term" value="F:zinc ion binding"/>
    <property type="evidence" value="ECO:0007669"/>
    <property type="project" value="UniProtKB-KW"/>
</dbReference>
<dbReference type="GO" id="GO:0003677">
    <property type="term" value="F:DNA binding"/>
    <property type="evidence" value="ECO:0007669"/>
    <property type="project" value="UniProtKB-UniRule"/>
</dbReference>
<dbReference type="PROSITE" id="PS50950">
    <property type="entry name" value="ZF_THAP"/>
    <property type="match status" value="1"/>
</dbReference>
<dbReference type="SMART" id="SM00980">
    <property type="entry name" value="THAP"/>
    <property type="match status" value="1"/>
</dbReference>
<reference evidence="7" key="1">
    <citation type="submission" date="2021-05" db="EMBL/GenBank/DDBJ databases">
        <authorList>
            <person name="Alioto T."/>
            <person name="Alioto T."/>
            <person name="Gomez Garrido J."/>
        </authorList>
    </citation>
    <scope>NUCLEOTIDE SEQUENCE</scope>
</reference>
<dbReference type="SUPFAM" id="SSF57716">
    <property type="entry name" value="Glucocorticoid receptor-like (DNA-binding domain)"/>
    <property type="match status" value="1"/>
</dbReference>
<evidence type="ECO:0000256" key="5">
    <source>
        <dbReference type="PROSITE-ProRule" id="PRU00309"/>
    </source>
</evidence>
<evidence type="ECO:0000259" key="6">
    <source>
        <dbReference type="PROSITE" id="PS50950"/>
    </source>
</evidence>
<sequence length="154" mass="17762">MVSCSKCGLTVGKKSKEERISFHRFPSNSDQRQRWMNFMGTDEEPKKFAVLCSNHFEASCFDPDSFAYVKLKPDAVPTIEALQSKKTYNKHGTTQKDVCMSEGENPTFGITFQTDLVRSKLDKPFSRTMIFFRKLGKNQHLVTFKGFWSTFYCP</sequence>
<protein>
    <submittedName>
        <fullName evidence="7">THAP domain-containing protein 2</fullName>
    </submittedName>
</protein>
<keyword evidence="1" id="KW-0479">Metal-binding</keyword>
<accession>A0A8D8YN74</accession>
<dbReference type="InterPro" id="IPR038441">
    <property type="entry name" value="THAP_Znf_sf"/>
</dbReference>
<dbReference type="PANTHER" id="PTHR47696:SF1">
    <property type="entry name" value="THAP DOMAIN-CONTAINING PROTEIN 2"/>
    <property type="match status" value="1"/>
</dbReference>